<gene>
    <name evidence="3" type="ORF">ACFSHS_18130</name>
</gene>
<organism evidence="3 4">
    <name type="scientific">Blastococcus deserti</name>
    <dbReference type="NCBI Taxonomy" id="2259033"/>
    <lineage>
        <taxon>Bacteria</taxon>
        <taxon>Bacillati</taxon>
        <taxon>Actinomycetota</taxon>
        <taxon>Actinomycetes</taxon>
        <taxon>Geodermatophilales</taxon>
        <taxon>Geodermatophilaceae</taxon>
        <taxon>Blastococcus</taxon>
    </lineage>
</organism>
<feature type="transmembrane region" description="Helical" evidence="2">
    <location>
        <begin position="111"/>
        <end position="129"/>
    </location>
</feature>
<feature type="region of interest" description="Disordered" evidence="1">
    <location>
        <begin position="1"/>
        <end position="33"/>
    </location>
</feature>
<evidence type="ECO:0000256" key="1">
    <source>
        <dbReference type="SAM" id="MobiDB-lite"/>
    </source>
</evidence>
<accession>A0ABW4XDH7</accession>
<dbReference type="EMBL" id="JBHUHP010000019">
    <property type="protein sequence ID" value="MFD2093481.1"/>
    <property type="molecule type" value="Genomic_DNA"/>
</dbReference>
<feature type="transmembrane region" description="Helical" evidence="2">
    <location>
        <begin position="78"/>
        <end position="99"/>
    </location>
</feature>
<evidence type="ECO:0000313" key="4">
    <source>
        <dbReference type="Proteomes" id="UP001597402"/>
    </source>
</evidence>
<feature type="transmembrane region" description="Helical" evidence="2">
    <location>
        <begin position="45"/>
        <end position="66"/>
    </location>
</feature>
<dbReference type="RefSeq" id="WP_376879085.1">
    <property type="nucleotide sequence ID" value="NZ_JBHUHP010000019.1"/>
</dbReference>
<protein>
    <recommendedName>
        <fullName evidence="5">Flagellar biosynthetic protein FliP</fullName>
    </recommendedName>
</protein>
<keyword evidence="2" id="KW-1133">Transmembrane helix</keyword>
<reference evidence="4" key="1">
    <citation type="journal article" date="2019" name="Int. J. Syst. Evol. Microbiol.">
        <title>The Global Catalogue of Microorganisms (GCM) 10K type strain sequencing project: providing services to taxonomists for standard genome sequencing and annotation.</title>
        <authorList>
            <consortium name="The Broad Institute Genomics Platform"/>
            <consortium name="The Broad Institute Genome Sequencing Center for Infectious Disease"/>
            <person name="Wu L."/>
            <person name="Ma J."/>
        </authorList>
    </citation>
    <scope>NUCLEOTIDE SEQUENCE [LARGE SCALE GENOMIC DNA]</scope>
    <source>
        <strain evidence="4">JCM 3338</strain>
    </source>
</reference>
<evidence type="ECO:0008006" key="5">
    <source>
        <dbReference type="Google" id="ProtNLM"/>
    </source>
</evidence>
<keyword evidence="2" id="KW-0812">Transmembrane</keyword>
<sequence length="160" mass="17647">MTTEILTPEPTTPGPTAPAGPGNAAHPEHAAHGHRQSRRSRIAHFVGHYVEMVVAMFAGMYVLGAAQHLIWPDAKVPIEVGVLIMATNMSIGMALWMWFRGHSWRGIAEMSASMYLPFVVLLVPFWAGAIDEHTLMTWGHLLMLPAMAIVMLLRPAEYSH</sequence>
<evidence type="ECO:0000256" key="2">
    <source>
        <dbReference type="SAM" id="Phobius"/>
    </source>
</evidence>
<name>A0ABW4XDH7_9ACTN</name>
<proteinExistence type="predicted"/>
<keyword evidence="4" id="KW-1185">Reference proteome</keyword>
<keyword evidence="2" id="KW-0472">Membrane</keyword>
<comment type="caution">
    <text evidence="3">The sequence shown here is derived from an EMBL/GenBank/DDBJ whole genome shotgun (WGS) entry which is preliminary data.</text>
</comment>
<evidence type="ECO:0000313" key="3">
    <source>
        <dbReference type="EMBL" id="MFD2093481.1"/>
    </source>
</evidence>
<feature type="transmembrane region" description="Helical" evidence="2">
    <location>
        <begin position="135"/>
        <end position="153"/>
    </location>
</feature>
<dbReference type="Proteomes" id="UP001597402">
    <property type="component" value="Unassembled WGS sequence"/>
</dbReference>